<dbReference type="Proteomes" id="UP000593719">
    <property type="component" value="Chromosome"/>
</dbReference>
<dbReference type="RefSeq" id="WP_193151642.1">
    <property type="nucleotide sequence ID" value="NZ_CP041235.1"/>
</dbReference>
<organism evidence="1 2">
    <name type="scientific">Sulfurimonas sediminis</name>
    <dbReference type="NCBI Taxonomy" id="2590020"/>
    <lineage>
        <taxon>Bacteria</taxon>
        <taxon>Pseudomonadati</taxon>
        <taxon>Campylobacterota</taxon>
        <taxon>Epsilonproteobacteria</taxon>
        <taxon>Campylobacterales</taxon>
        <taxon>Sulfurimonadaceae</taxon>
        <taxon>Sulfurimonas</taxon>
    </lineage>
</organism>
<proteinExistence type="predicted"/>
<accession>A0A7M1B134</accession>
<name>A0A7M1B134_9BACT</name>
<sequence length="142" mass="16864">MDKKIEEILNIWHKHFADEANQYSEYEPSDIEYFVGCMLYNHFAFSKAHHNLKTMDLSYDFLSACGDEYEVIQKMIADIKFEDETKALAFLQNYIQEAKAKYTKPELYLLDRLDYHVSAMAERYAKNVDVQKIDFQNPLLKK</sequence>
<dbReference type="AlphaFoldDB" id="A0A7M1B134"/>
<dbReference type="KEGG" id="ssei:FJR45_05080"/>
<evidence type="ECO:0000313" key="2">
    <source>
        <dbReference type="Proteomes" id="UP000593719"/>
    </source>
</evidence>
<reference evidence="1 2" key="1">
    <citation type="submission" date="2019-06" db="EMBL/GenBank/DDBJ databases">
        <title>Sulfurimonas gotlandica sp. nov., a chemoautotrophic and psychrotolerant epsilonproteobacterium isolated from a pelagic redoxcline, and an emended description of the genus Sulfurimonas.</title>
        <authorList>
            <person name="Wang S."/>
            <person name="Jiang L."/>
            <person name="Shao Z."/>
        </authorList>
    </citation>
    <scope>NUCLEOTIDE SEQUENCE [LARGE SCALE GENOMIC DNA]</scope>
    <source>
        <strain evidence="1 2">S2-6</strain>
    </source>
</reference>
<dbReference type="EMBL" id="CP041235">
    <property type="protein sequence ID" value="QOP43355.1"/>
    <property type="molecule type" value="Genomic_DNA"/>
</dbReference>
<evidence type="ECO:0000313" key="1">
    <source>
        <dbReference type="EMBL" id="QOP43355.1"/>
    </source>
</evidence>
<keyword evidence="2" id="KW-1185">Reference proteome</keyword>
<protein>
    <submittedName>
        <fullName evidence="1">Uncharacterized protein</fullName>
    </submittedName>
</protein>
<gene>
    <name evidence="1" type="ORF">FJR45_05080</name>
</gene>